<protein>
    <recommendedName>
        <fullName evidence="2">Centromere protein S</fullName>
    </recommendedName>
</protein>
<evidence type="ECO:0000256" key="3">
    <source>
        <dbReference type="ARBA" id="ARBA00022763"/>
    </source>
</evidence>
<reference evidence="7" key="1">
    <citation type="submission" date="2022-01" db="EMBL/GenBank/DDBJ databases">
        <authorList>
            <person name="King R."/>
        </authorList>
    </citation>
    <scope>NUCLEOTIDE SEQUENCE</scope>
</reference>
<dbReference type="GO" id="GO:0006281">
    <property type="term" value="P:DNA repair"/>
    <property type="evidence" value="ECO:0007669"/>
    <property type="project" value="UniProtKB-KW"/>
</dbReference>
<name>A0A9P0DKW9_PHACE</name>
<dbReference type="InterPro" id="IPR029003">
    <property type="entry name" value="CENP-S/Mhf1"/>
</dbReference>
<dbReference type="GO" id="GO:0000712">
    <property type="term" value="P:resolution of meiotic recombination intermediates"/>
    <property type="evidence" value="ECO:0007669"/>
    <property type="project" value="TreeGrafter"/>
</dbReference>
<sequence>MSNEQKTKQSIHNTTRKIANEVASNFNMEIDADALDIIAELTYKKIQLYGLDLDAFQKHAKRSTINADDVKLLVRRNESLKQLVDSKLQTINSMKPPEAAGPSKRKRKGTV</sequence>
<dbReference type="Proteomes" id="UP001153737">
    <property type="component" value="Chromosome 15"/>
</dbReference>
<evidence type="ECO:0000313" key="7">
    <source>
        <dbReference type="EMBL" id="CAH1154126.1"/>
    </source>
</evidence>
<keyword evidence="5" id="KW-0234">DNA repair</keyword>
<dbReference type="OrthoDB" id="1872155at2759"/>
<dbReference type="GO" id="GO:0003682">
    <property type="term" value="F:chromatin binding"/>
    <property type="evidence" value="ECO:0007669"/>
    <property type="project" value="TreeGrafter"/>
</dbReference>
<feature type="region of interest" description="Disordered" evidence="6">
    <location>
        <begin position="87"/>
        <end position="111"/>
    </location>
</feature>
<dbReference type="InterPro" id="IPR009072">
    <property type="entry name" value="Histone-fold"/>
</dbReference>
<evidence type="ECO:0000256" key="1">
    <source>
        <dbReference type="ARBA" id="ARBA00006612"/>
    </source>
</evidence>
<dbReference type="Gene3D" id="1.10.20.10">
    <property type="entry name" value="Histone, subunit A"/>
    <property type="match status" value="1"/>
</dbReference>
<dbReference type="PANTHER" id="PTHR22980:SF0">
    <property type="entry name" value="CENTROMERE PROTEIN S"/>
    <property type="match status" value="1"/>
</dbReference>
<organism evidence="7 8">
    <name type="scientific">Phaedon cochleariae</name>
    <name type="common">Mustard beetle</name>
    <dbReference type="NCBI Taxonomy" id="80249"/>
    <lineage>
        <taxon>Eukaryota</taxon>
        <taxon>Metazoa</taxon>
        <taxon>Ecdysozoa</taxon>
        <taxon>Arthropoda</taxon>
        <taxon>Hexapoda</taxon>
        <taxon>Insecta</taxon>
        <taxon>Pterygota</taxon>
        <taxon>Neoptera</taxon>
        <taxon>Endopterygota</taxon>
        <taxon>Coleoptera</taxon>
        <taxon>Polyphaga</taxon>
        <taxon>Cucujiformia</taxon>
        <taxon>Chrysomeloidea</taxon>
        <taxon>Chrysomelidae</taxon>
        <taxon>Chrysomelinae</taxon>
        <taxon>Chrysomelini</taxon>
        <taxon>Phaedon</taxon>
    </lineage>
</organism>
<evidence type="ECO:0000256" key="4">
    <source>
        <dbReference type="ARBA" id="ARBA00023125"/>
    </source>
</evidence>
<dbReference type="AlphaFoldDB" id="A0A9P0DKW9"/>
<dbReference type="GO" id="GO:0071821">
    <property type="term" value="C:FANCM-MHF complex"/>
    <property type="evidence" value="ECO:0007669"/>
    <property type="project" value="InterPro"/>
</dbReference>
<dbReference type="GO" id="GO:0003677">
    <property type="term" value="F:DNA binding"/>
    <property type="evidence" value="ECO:0007669"/>
    <property type="project" value="UniProtKB-KW"/>
</dbReference>
<keyword evidence="4" id="KW-0238">DNA-binding</keyword>
<keyword evidence="8" id="KW-1185">Reference proteome</keyword>
<dbReference type="PANTHER" id="PTHR22980">
    <property type="entry name" value="CORTISTATIN"/>
    <property type="match status" value="1"/>
</dbReference>
<keyword evidence="3" id="KW-0227">DNA damage</keyword>
<reference evidence="7" key="2">
    <citation type="submission" date="2022-10" db="EMBL/GenBank/DDBJ databases">
        <authorList>
            <consortium name="ENA_rothamsted_submissions"/>
            <consortium name="culmorum"/>
            <person name="King R."/>
        </authorList>
    </citation>
    <scope>NUCLEOTIDE SEQUENCE</scope>
</reference>
<evidence type="ECO:0000256" key="6">
    <source>
        <dbReference type="SAM" id="MobiDB-lite"/>
    </source>
</evidence>
<dbReference type="SUPFAM" id="SSF47113">
    <property type="entry name" value="Histone-fold"/>
    <property type="match status" value="1"/>
</dbReference>
<evidence type="ECO:0000313" key="8">
    <source>
        <dbReference type="Proteomes" id="UP001153737"/>
    </source>
</evidence>
<dbReference type="GO" id="GO:0046982">
    <property type="term" value="F:protein heterodimerization activity"/>
    <property type="evidence" value="ECO:0007669"/>
    <property type="project" value="InterPro"/>
</dbReference>
<dbReference type="EMBL" id="OU896721">
    <property type="protein sequence ID" value="CAH1154126.1"/>
    <property type="molecule type" value="Genomic_DNA"/>
</dbReference>
<dbReference type="Pfam" id="PF15630">
    <property type="entry name" value="CENP-S"/>
    <property type="match status" value="1"/>
</dbReference>
<gene>
    <name evidence="7" type="ORF">PHAECO_LOCUS5070</name>
</gene>
<accession>A0A9P0DKW9</accession>
<dbReference type="CDD" id="cd22919">
    <property type="entry name" value="HFD_CENP-S"/>
    <property type="match status" value="1"/>
</dbReference>
<proteinExistence type="inferred from homology"/>
<evidence type="ECO:0000256" key="5">
    <source>
        <dbReference type="ARBA" id="ARBA00023204"/>
    </source>
</evidence>
<evidence type="ECO:0000256" key="2">
    <source>
        <dbReference type="ARBA" id="ARBA00016400"/>
    </source>
</evidence>
<dbReference type="GO" id="GO:0031297">
    <property type="term" value="P:replication fork processing"/>
    <property type="evidence" value="ECO:0007669"/>
    <property type="project" value="TreeGrafter"/>
</dbReference>
<comment type="similarity">
    <text evidence="1">Belongs to the TAF9 family. CENP-S/MHF1 subfamily.</text>
</comment>